<reference evidence="1" key="1">
    <citation type="journal article" date="2019" name="Sci. Rep.">
        <title>Draft genome of Tanacetum cinerariifolium, the natural source of mosquito coil.</title>
        <authorList>
            <person name="Yamashiro T."/>
            <person name="Shiraishi A."/>
            <person name="Satake H."/>
            <person name="Nakayama K."/>
        </authorList>
    </citation>
    <scope>NUCLEOTIDE SEQUENCE</scope>
</reference>
<gene>
    <name evidence="1" type="ORF">Tci_440018</name>
</gene>
<sequence length="171" mass="19163">NYPKCGKPVDGHYCQGCALLLKKFKEYLFTYCIENGILQDSFEPSNDNTNIVNALQEPFVGNQDPCKNSSQSPSQINHRYCYGCGDSFKDIFFHKCTCELCGRGAHYAYNCPPKVPVVSDPEPFNNQTVDELPQTMPSFNPTCYSEDGNSFTYDSTSNLVHDSPNIFSPPL</sequence>
<comment type="caution">
    <text evidence="1">The sequence shown here is derived from an EMBL/GenBank/DDBJ whole genome shotgun (WGS) entry which is preliminary data.</text>
</comment>
<dbReference type="AlphaFoldDB" id="A0A699HTW3"/>
<organism evidence="1">
    <name type="scientific">Tanacetum cinerariifolium</name>
    <name type="common">Dalmatian daisy</name>
    <name type="synonym">Chrysanthemum cinerariifolium</name>
    <dbReference type="NCBI Taxonomy" id="118510"/>
    <lineage>
        <taxon>Eukaryota</taxon>
        <taxon>Viridiplantae</taxon>
        <taxon>Streptophyta</taxon>
        <taxon>Embryophyta</taxon>
        <taxon>Tracheophyta</taxon>
        <taxon>Spermatophyta</taxon>
        <taxon>Magnoliopsida</taxon>
        <taxon>eudicotyledons</taxon>
        <taxon>Gunneridae</taxon>
        <taxon>Pentapetalae</taxon>
        <taxon>asterids</taxon>
        <taxon>campanulids</taxon>
        <taxon>Asterales</taxon>
        <taxon>Asteraceae</taxon>
        <taxon>Asteroideae</taxon>
        <taxon>Anthemideae</taxon>
        <taxon>Anthemidinae</taxon>
        <taxon>Tanacetum</taxon>
    </lineage>
</organism>
<feature type="non-terminal residue" evidence="1">
    <location>
        <position position="1"/>
    </location>
</feature>
<protein>
    <submittedName>
        <fullName evidence="1">Uncharacterized protein</fullName>
    </submittedName>
</protein>
<proteinExistence type="predicted"/>
<dbReference type="EMBL" id="BKCJ010199641">
    <property type="protein sequence ID" value="GEY68044.1"/>
    <property type="molecule type" value="Genomic_DNA"/>
</dbReference>
<name>A0A699HTW3_TANCI</name>
<accession>A0A699HTW3</accession>
<evidence type="ECO:0000313" key="1">
    <source>
        <dbReference type="EMBL" id="GEY68044.1"/>
    </source>
</evidence>